<protein>
    <submittedName>
        <fullName evidence="1">Uncharacterized protein</fullName>
    </submittedName>
</protein>
<dbReference type="EMBL" id="CP104215">
    <property type="protein sequence ID" value="UWX72920.1"/>
    <property type="molecule type" value="Genomic_DNA"/>
</dbReference>
<gene>
    <name evidence="1" type="ORF">NYZ96_31430</name>
</gene>
<proteinExistence type="predicted"/>
<evidence type="ECO:0000313" key="2">
    <source>
        <dbReference type="Proteomes" id="UP001059745"/>
    </source>
</evidence>
<dbReference type="AlphaFoldDB" id="A0AB38TXY2"/>
<accession>A0AB38TXY2</accession>
<dbReference type="Proteomes" id="UP001059745">
    <property type="component" value="Chromosome 2"/>
</dbReference>
<reference evidence="1" key="1">
    <citation type="submission" date="2022-09" db="EMBL/GenBank/DDBJ databases">
        <title>Genomic of Burkholderia gladioli.</title>
        <authorList>
            <person name="Wu H."/>
        </authorList>
    </citation>
    <scope>NUCLEOTIDE SEQUENCE</scope>
    <source>
        <strain evidence="1">ZN-S4</strain>
    </source>
</reference>
<dbReference type="RefSeq" id="WP_260531638.1">
    <property type="nucleotide sequence ID" value="NZ_CADEPP010000002.1"/>
</dbReference>
<organism evidence="1 2">
    <name type="scientific">Burkholderia gladioli</name>
    <name type="common">Pseudomonas marginata</name>
    <name type="synonym">Phytomonas marginata</name>
    <dbReference type="NCBI Taxonomy" id="28095"/>
    <lineage>
        <taxon>Bacteria</taxon>
        <taxon>Pseudomonadati</taxon>
        <taxon>Pseudomonadota</taxon>
        <taxon>Betaproteobacteria</taxon>
        <taxon>Burkholderiales</taxon>
        <taxon>Burkholderiaceae</taxon>
        <taxon>Burkholderia</taxon>
    </lineage>
</organism>
<sequence length="43" mass="4631">MTDSESVGSDLLARRGVTLAADGLLTRIDGIQGGCLERIFYIF</sequence>
<name>A0AB38TXY2_BURGA</name>
<evidence type="ECO:0000313" key="1">
    <source>
        <dbReference type="EMBL" id="UWX72920.1"/>
    </source>
</evidence>